<dbReference type="InterPro" id="IPR035979">
    <property type="entry name" value="RBD_domain_sf"/>
</dbReference>
<dbReference type="InterPro" id="IPR012677">
    <property type="entry name" value="Nucleotide-bd_a/b_plait_sf"/>
</dbReference>
<feature type="compositionally biased region" description="Polar residues" evidence="1">
    <location>
        <begin position="149"/>
        <end position="162"/>
    </location>
</feature>
<dbReference type="EMBL" id="BKCJ010385811">
    <property type="protein sequence ID" value="GFA20834.1"/>
    <property type="molecule type" value="Genomic_DNA"/>
</dbReference>
<dbReference type="PANTHER" id="PTHR19446">
    <property type="entry name" value="REVERSE TRANSCRIPTASES"/>
    <property type="match status" value="1"/>
</dbReference>
<feature type="domain" description="Reverse transcriptase" evidence="2">
    <location>
        <begin position="701"/>
        <end position="801"/>
    </location>
</feature>
<dbReference type="GO" id="GO:0003676">
    <property type="term" value="F:nucleic acid binding"/>
    <property type="evidence" value="ECO:0007669"/>
    <property type="project" value="InterPro"/>
</dbReference>
<keyword evidence="3" id="KW-0808">Transferase</keyword>
<accession>A0A699J964</accession>
<dbReference type="SUPFAM" id="SSF56219">
    <property type="entry name" value="DNase I-like"/>
    <property type="match status" value="1"/>
</dbReference>
<dbReference type="Gene3D" id="3.30.70.330">
    <property type="match status" value="1"/>
</dbReference>
<dbReference type="CDD" id="cd00590">
    <property type="entry name" value="RRM_SF"/>
    <property type="match status" value="1"/>
</dbReference>
<evidence type="ECO:0000313" key="3">
    <source>
        <dbReference type="EMBL" id="GFA20834.1"/>
    </source>
</evidence>
<feature type="non-terminal residue" evidence="3">
    <location>
        <position position="834"/>
    </location>
</feature>
<feature type="compositionally biased region" description="Basic and acidic residues" evidence="1">
    <location>
        <begin position="335"/>
        <end position="344"/>
    </location>
</feature>
<feature type="compositionally biased region" description="Basic and acidic residues" evidence="1">
    <location>
        <begin position="127"/>
        <end position="136"/>
    </location>
</feature>
<protein>
    <submittedName>
        <fullName evidence="3">RNA-directed DNA polymerase, eukaryota, reverse transcriptase zinc-binding domain protein</fullName>
    </submittedName>
</protein>
<keyword evidence="3" id="KW-0695">RNA-directed DNA polymerase</keyword>
<dbReference type="SUPFAM" id="SSF54928">
    <property type="entry name" value="RNA-binding domain, RBD"/>
    <property type="match status" value="1"/>
</dbReference>
<dbReference type="Pfam" id="PF00078">
    <property type="entry name" value="RVT_1"/>
    <property type="match status" value="1"/>
</dbReference>
<feature type="region of interest" description="Disordered" evidence="1">
    <location>
        <begin position="335"/>
        <end position="354"/>
    </location>
</feature>
<name>A0A699J964_TANCI</name>
<proteinExistence type="predicted"/>
<dbReference type="AlphaFoldDB" id="A0A699J964"/>
<keyword evidence="3" id="KW-0548">Nucleotidyltransferase</keyword>
<comment type="caution">
    <text evidence="3">The sequence shown here is derived from an EMBL/GenBank/DDBJ whole genome shotgun (WGS) entry which is preliminary data.</text>
</comment>
<dbReference type="InterPro" id="IPR000477">
    <property type="entry name" value="RT_dom"/>
</dbReference>
<dbReference type="GO" id="GO:0003964">
    <property type="term" value="F:RNA-directed DNA polymerase activity"/>
    <property type="evidence" value="ECO:0007669"/>
    <property type="project" value="UniProtKB-KW"/>
</dbReference>
<reference evidence="3" key="1">
    <citation type="journal article" date="2019" name="Sci. Rep.">
        <title>Draft genome of Tanacetum cinerariifolium, the natural source of mosquito coil.</title>
        <authorList>
            <person name="Yamashiro T."/>
            <person name="Shiraishi A."/>
            <person name="Satake H."/>
            <person name="Nakayama K."/>
        </authorList>
    </citation>
    <scope>NUCLEOTIDE SEQUENCE</scope>
</reference>
<dbReference type="InterPro" id="IPR036691">
    <property type="entry name" value="Endo/exonu/phosph_ase_sf"/>
</dbReference>
<feature type="region of interest" description="Disordered" evidence="1">
    <location>
        <begin position="127"/>
        <end position="165"/>
    </location>
</feature>
<evidence type="ECO:0000259" key="2">
    <source>
        <dbReference type="Pfam" id="PF00078"/>
    </source>
</evidence>
<gene>
    <name evidence="3" type="ORF">Tci_592806</name>
</gene>
<dbReference type="Gene3D" id="3.60.10.10">
    <property type="entry name" value="Endonuclease/exonuclease/phosphatase"/>
    <property type="match status" value="1"/>
</dbReference>
<organism evidence="3">
    <name type="scientific">Tanacetum cinerariifolium</name>
    <name type="common">Dalmatian daisy</name>
    <name type="synonym">Chrysanthemum cinerariifolium</name>
    <dbReference type="NCBI Taxonomy" id="118510"/>
    <lineage>
        <taxon>Eukaryota</taxon>
        <taxon>Viridiplantae</taxon>
        <taxon>Streptophyta</taxon>
        <taxon>Embryophyta</taxon>
        <taxon>Tracheophyta</taxon>
        <taxon>Spermatophyta</taxon>
        <taxon>Magnoliopsida</taxon>
        <taxon>eudicotyledons</taxon>
        <taxon>Gunneridae</taxon>
        <taxon>Pentapetalae</taxon>
        <taxon>asterids</taxon>
        <taxon>campanulids</taxon>
        <taxon>Asterales</taxon>
        <taxon>Asteraceae</taxon>
        <taxon>Asteroideae</taxon>
        <taxon>Anthemideae</taxon>
        <taxon>Anthemidinae</taxon>
        <taxon>Tanacetum</taxon>
    </lineage>
</organism>
<evidence type="ECO:0000256" key="1">
    <source>
        <dbReference type="SAM" id="MobiDB-lite"/>
    </source>
</evidence>
<sequence>MVRNTSTIQDTNGWCWKFRNNKQDSSIPIRNQFHKEVEKIASFFYIKNFPDCVDAKRLWVECQSYERIVDAFIANKRSKAGKRFGFVRFLGVKNKEQLVRSLASIWIGSYHLFTSVARFNRQEKNEVFSKNNEDKTTNSIPSQKIDHVGSSQNKKSYASSLNGDRDSKVKKQVTAVKGNTLSNVPLTLSLITLALVLDNSCVSVRDLSRHVMGRVKDLNSIPNLRTLLNKEGFLVVKLTYLGGMWVMIELDNEATKLKFFQHIGVNSWFHVLQAAIHNFVNDERVVWVDIEGADNTLEKFKVIFKGKVYMARAKELFTWTPIFLDHKESEYISNDESLHGEKNKSVGSQHGEDDLVDDSDVEGISETFLENDHRGVDLNTEIDKVNSPLVHMKVMNNSQKVHENVTSNGESAFNYSHNAHNGGLILEVLDDMIRVGQSIGYAMEGCMKDIEHIIGTQRVDADNISSFIARWNGETIVMGDFNKVRLIDERFSLMFNQSSSRLFNHFITSSRLVDAKLEGYTFTWAHPSATKMSKLDRFLVSKDYGPIPFCFYHYWFKWDRFDVMVEQAWNYFSYSDTNGLIRFKKKLQDLKKIIRSWIKDKKLQQSGAINSIKEDLIVIDKNLDSGNVSDEILLKRMELTRQLHDINQMEARDYLRIMVRISLLVQMGIHLNSLEDIRGSLALISIRLLNVSLKVGLFQREILANRLAMVILDLVSDIQSAFVANRQILDGPFILNELLAWCKRKKKKSMIFKVDFAKVYDSVHWDYLLDVLKAFGFGPNWCKWIRGTFSSAMASILVNGSPTSEFPFLWAKTRISFGSISIYSLYGVFTYFLF</sequence>